<dbReference type="Gene3D" id="1.10.246.220">
    <property type="match status" value="1"/>
</dbReference>
<feature type="domain" description="HTH myb-type" evidence="10">
    <location>
        <begin position="1"/>
        <end position="59"/>
    </location>
</feature>
<evidence type="ECO:0000256" key="3">
    <source>
        <dbReference type="ARBA" id="ARBA00022454"/>
    </source>
</evidence>
<keyword evidence="8" id="KW-0539">Nucleus</keyword>
<dbReference type="GO" id="GO:0005730">
    <property type="term" value="C:nucleolus"/>
    <property type="evidence" value="ECO:0007669"/>
    <property type="project" value="UniProtKB-SubCell"/>
</dbReference>
<name>A0A7J7M1T5_9MAGN</name>
<dbReference type="SUPFAM" id="SSF81383">
    <property type="entry name" value="F-box domain"/>
    <property type="match status" value="1"/>
</dbReference>
<dbReference type="CDD" id="cd11660">
    <property type="entry name" value="SANT_TRF"/>
    <property type="match status" value="1"/>
</dbReference>
<dbReference type="InterPro" id="IPR013187">
    <property type="entry name" value="F-box-assoc_dom_typ3"/>
</dbReference>
<dbReference type="InterPro" id="IPR009057">
    <property type="entry name" value="Homeodomain-like_sf"/>
</dbReference>
<dbReference type="AlphaFoldDB" id="A0A7J7M1T5"/>
<protein>
    <submittedName>
        <fullName evidence="11">Uncharacterized protein</fullName>
    </submittedName>
</protein>
<dbReference type="InterPro" id="IPR001005">
    <property type="entry name" value="SANT/Myb"/>
</dbReference>
<organism evidence="11 12">
    <name type="scientific">Kingdonia uniflora</name>
    <dbReference type="NCBI Taxonomy" id="39325"/>
    <lineage>
        <taxon>Eukaryota</taxon>
        <taxon>Viridiplantae</taxon>
        <taxon>Streptophyta</taxon>
        <taxon>Embryophyta</taxon>
        <taxon>Tracheophyta</taxon>
        <taxon>Spermatophyta</taxon>
        <taxon>Magnoliopsida</taxon>
        <taxon>Ranunculales</taxon>
        <taxon>Circaeasteraceae</taxon>
        <taxon>Kingdonia</taxon>
    </lineage>
</organism>
<dbReference type="EMBL" id="JACGCM010001830">
    <property type="protein sequence ID" value="KAF6148748.1"/>
    <property type="molecule type" value="Genomic_DNA"/>
</dbReference>
<dbReference type="Proteomes" id="UP000541444">
    <property type="component" value="Unassembled WGS sequence"/>
</dbReference>
<dbReference type="OrthoDB" id="1511720at2759"/>
<keyword evidence="3" id="KW-0158">Chromosome</keyword>
<evidence type="ECO:0000313" key="12">
    <source>
        <dbReference type="Proteomes" id="UP000541444"/>
    </source>
</evidence>
<dbReference type="PANTHER" id="PTHR35546">
    <property type="entry name" value="F-BOX PROTEIN INTERACTION DOMAIN PROTEIN-RELATED"/>
    <property type="match status" value="1"/>
</dbReference>
<reference evidence="11 12" key="1">
    <citation type="journal article" date="2020" name="IScience">
        <title>Genome Sequencing of the Endangered Kingdonia uniflora (Circaeasteraceae, Ranunculales) Reveals Potential Mechanisms of Evolutionary Specialization.</title>
        <authorList>
            <person name="Sun Y."/>
            <person name="Deng T."/>
            <person name="Zhang A."/>
            <person name="Moore M.J."/>
            <person name="Landis J.B."/>
            <person name="Lin N."/>
            <person name="Zhang H."/>
            <person name="Zhang X."/>
            <person name="Huang J."/>
            <person name="Zhang X."/>
            <person name="Sun H."/>
            <person name="Wang H."/>
        </authorList>
    </citation>
    <scope>NUCLEOTIDE SEQUENCE [LARGE SCALE GENOMIC DNA]</scope>
    <source>
        <strain evidence="11">TB1705</strain>
        <tissue evidence="11">Leaf</tissue>
    </source>
</reference>
<evidence type="ECO:0000256" key="8">
    <source>
        <dbReference type="ARBA" id="ARBA00023242"/>
    </source>
</evidence>
<dbReference type="InterPro" id="IPR055290">
    <property type="entry name" value="At3g26010-like"/>
</dbReference>
<evidence type="ECO:0000256" key="6">
    <source>
        <dbReference type="ARBA" id="ARBA00023125"/>
    </source>
</evidence>
<feature type="domain" description="Myb-like" evidence="9">
    <location>
        <begin position="1"/>
        <end position="55"/>
    </location>
</feature>
<dbReference type="PANTHER" id="PTHR35546:SF130">
    <property type="entry name" value="EXPRESSED PROTEIN"/>
    <property type="match status" value="1"/>
</dbReference>
<keyword evidence="12" id="KW-1185">Reference proteome</keyword>
<dbReference type="SMART" id="SM00717">
    <property type="entry name" value="SANT"/>
    <property type="match status" value="1"/>
</dbReference>
<dbReference type="Pfam" id="PF00646">
    <property type="entry name" value="F-box"/>
    <property type="match status" value="1"/>
</dbReference>
<dbReference type="GO" id="GO:0003690">
    <property type="term" value="F:double-stranded DNA binding"/>
    <property type="evidence" value="ECO:0007669"/>
    <property type="project" value="UniProtKB-ARBA"/>
</dbReference>
<keyword evidence="6" id="KW-0238">DNA-binding</keyword>
<dbReference type="PROSITE" id="PS50090">
    <property type="entry name" value="MYB_LIKE"/>
    <property type="match status" value="1"/>
</dbReference>
<dbReference type="InterPro" id="IPR017930">
    <property type="entry name" value="Myb_dom"/>
</dbReference>
<evidence type="ECO:0000259" key="10">
    <source>
        <dbReference type="PROSITE" id="PS51294"/>
    </source>
</evidence>
<evidence type="ECO:0000256" key="4">
    <source>
        <dbReference type="ARBA" id="ARBA00023015"/>
    </source>
</evidence>
<evidence type="ECO:0000256" key="2">
    <source>
        <dbReference type="ARBA" id="ARBA00004604"/>
    </source>
</evidence>
<evidence type="ECO:0000256" key="5">
    <source>
        <dbReference type="ARBA" id="ARBA00023054"/>
    </source>
</evidence>
<dbReference type="FunFam" id="1.10.10.60:FF:000168">
    <property type="entry name" value="Telomere repeat-binding factor 1"/>
    <property type="match status" value="1"/>
</dbReference>
<dbReference type="PROSITE" id="PS51294">
    <property type="entry name" value="HTH_MYB"/>
    <property type="match status" value="1"/>
</dbReference>
<proteinExistence type="predicted"/>
<keyword evidence="7" id="KW-0804">Transcription</keyword>
<keyword evidence="4" id="KW-0805">Transcription regulation</keyword>
<dbReference type="Pfam" id="PF00249">
    <property type="entry name" value="Myb_DNA-binding"/>
    <property type="match status" value="1"/>
</dbReference>
<evidence type="ECO:0000259" key="9">
    <source>
        <dbReference type="PROSITE" id="PS50090"/>
    </source>
</evidence>
<dbReference type="GO" id="GO:0005694">
    <property type="term" value="C:chromosome"/>
    <property type="evidence" value="ECO:0007669"/>
    <property type="project" value="UniProtKB-SubCell"/>
</dbReference>
<gene>
    <name evidence="11" type="ORF">GIB67_019356</name>
</gene>
<comment type="subcellular location">
    <subcellularLocation>
        <location evidence="1">Chromosome</location>
    </subcellularLocation>
    <subcellularLocation>
        <location evidence="2">Nucleus</location>
        <location evidence="2">Nucleolus</location>
    </subcellularLocation>
</comment>
<dbReference type="SUPFAM" id="SSF46689">
    <property type="entry name" value="Homeodomain-like"/>
    <property type="match status" value="1"/>
</dbReference>
<accession>A0A7J7M1T5</accession>
<dbReference type="InterPro" id="IPR036047">
    <property type="entry name" value="F-box-like_dom_sf"/>
</dbReference>
<dbReference type="Pfam" id="PF08268">
    <property type="entry name" value="FBA_3"/>
    <property type="match status" value="1"/>
</dbReference>
<evidence type="ECO:0000256" key="7">
    <source>
        <dbReference type="ARBA" id="ARBA00023163"/>
    </source>
</evidence>
<comment type="caution">
    <text evidence="11">The sequence shown here is derived from an EMBL/GenBank/DDBJ whole genome shotgun (WGS) entry which is preliminary data.</text>
</comment>
<evidence type="ECO:0000313" key="11">
    <source>
        <dbReference type="EMBL" id="KAF6148748.1"/>
    </source>
</evidence>
<keyword evidence="5" id="KW-0175">Coiled coil</keyword>
<evidence type="ECO:0000256" key="1">
    <source>
        <dbReference type="ARBA" id="ARBA00004286"/>
    </source>
</evidence>
<sequence length="590" mass="68212">MGKRKWTAEEIKALAYGVLTHGTSKWKKIKMDTELNDVLSLRSNVDLKNKWSNMIRTRHYKKMPALMIRMWFEETMNEMINSGSLTKESSWDFYLDIGKEKVICLVKTGGYVPVVENCGKSSSPRLVAIFGSEDILQLTLLRLPWQSVTRFMSVSKRWHQVISSPSLVLEHELLNYQLLGFYRSNTNVWTRRFVPFIPLDEHREEYLSRKKKLGRTLDFNAHYLFLNYLECCNGLILHSYHDDDAKEPDIYLVHNPIADTEAVLPVCPESTQEPSRFNVFGLAFEPSGLPPHFKVLNMFDVKAGIKVNTFSSITKLWSSGVHDVEPLLGEDYILSGSSIFYKGALHWLLNPSGFVAYNIKSRSFTLMKVPGDRDDGYCFCKNKIVGRPYCVCRSLVEYWGGCLAYTRVTMSNELSVWVLEDYYRGKWAKSYNICLKFDLSSRRSLAYGKVVCFNPKVAGVMFINIKNKIFACNTITGELKELLENIDSRDIDNFLVCPYHFSGCPLSFDLRSLGLVTMSSYCHLRHCRKPGLANRDLDVEVAEHGDFLNREKWRRKPKFFDCKIHDHSSERNSKKFIHSCGNFPRFDWNK</sequence>
<dbReference type="InterPro" id="IPR001810">
    <property type="entry name" value="F-box_dom"/>
</dbReference>
<dbReference type="GO" id="GO:0043565">
    <property type="term" value="F:sequence-specific DNA binding"/>
    <property type="evidence" value="ECO:0007669"/>
    <property type="project" value="UniProtKB-ARBA"/>
</dbReference>